<dbReference type="InterPro" id="IPR023753">
    <property type="entry name" value="FAD/NAD-binding_dom"/>
</dbReference>
<dbReference type="PRINTS" id="PR00469">
    <property type="entry name" value="PNDRDTASEII"/>
</dbReference>
<dbReference type="Proteomes" id="UP000053467">
    <property type="component" value="Unassembled WGS sequence"/>
</dbReference>
<evidence type="ECO:0000313" key="5">
    <source>
        <dbReference type="Proteomes" id="UP000053467"/>
    </source>
</evidence>
<reference evidence="5" key="1">
    <citation type="journal article" date="2015" name="MBio">
        <title>Genome-Resolved Metagenomic Analysis Reveals Roles for Candidate Phyla and Other Microbial Community Members in Biogeochemical Transformations in Oil Reservoirs.</title>
        <authorList>
            <person name="Hu P."/>
            <person name="Tom L."/>
            <person name="Singh A."/>
            <person name="Thomas B.C."/>
            <person name="Baker B.J."/>
            <person name="Piceno Y.M."/>
            <person name="Andersen G.L."/>
            <person name="Banfield J.F."/>
        </authorList>
    </citation>
    <scope>NUCLEOTIDE SEQUENCE [LARGE SCALE GENOMIC DNA]</scope>
</reference>
<evidence type="ECO:0000256" key="1">
    <source>
        <dbReference type="ARBA" id="ARBA00022630"/>
    </source>
</evidence>
<protein>
    <submittedName>
        <fullName evidence="4">FAD-dependent pyridine nucleotide-disulfide oxidoreductase</fullName>
    </submittedName>
</protein>
<dbReference type="AlphaFoldDB" id="A0A117M6Q3"/>
<dbReference type="Pfam" id="PF07992">
    <property type="entry name" value="Pyr_redox_2"/>
    <property type="match status" value="1"/>
</dbReference>
<comment type="caution">
    <text evidence="4">The sequence shown here is derived from an EMBL/GenBank/DDBJ whole genome shotgun (WGS) entry which is preliminary data.</text>
</comment>
<accession>A0A117M6Q3</accession>
<proteinExistence type="predicted"/>
<dbReference type="Gene3D" id="3.50.50.60">
    <property type="entry name" value="FAD/NAD(P)-binding domain"/>
    <property type="match status" value="1"/>
</dbReference>
<dbReference type="PANTHER" id="PTHR48105">
    <property type="entry name" value="THIOREDOXIN REDUCTASE 1-RELATED-RELATED"/>
    <property type="match status" value="1"/>
</dbReference>
<dbReference type="InterPro" id="IPR050097">
    <property type="entry name" value="Ferredoxin-NADP_redctase_2"/>
</dbReference>
<dbReference type="EMBL" id="LGGX01000005">
    <property type="protein sequence ID" value="KUK87342.1"/>
    <property type="molecule type" value="Genomic_DNA"/>
</dbReference>
<dbReference type="PRINTS" id="PR00368">
    <property type="entry name" value="FADPNR"/>
</dbReference>
<dbReference type="SUPFAM" id="SSF51905">
    <property type="entry name" value="FAD/NAD(P)-binding domain"/>
    <property type="match status" value="1"/>
</dbReference>
<dbReference type="InterPro" id="IPR036188">
    <property type="entry name" value="FAD/NAD-bd_sf"/>
</dbReference>
<evidence type="ECO:0000256" key="2">
    <source>
        <dbReference type="ARBA" id="ARBA00023002"/>
    </source>
</evidence>
<sequence>MENYDFVIIGGGPAGIGFLLQISKDFKKVLLFEEKRIGGDIFYAHKITNFPGFYEIDGKTICFRFENQVKKFKRNIKFEKVLKLKCFKNYVLVKTEKDIYKTRYCIIATGRKEKILKKYSKLKLKNRYESIKGKNICIIGGGEVALDQSLTLFKKGKNVTIISNGNFDKVNKELLKSVKKITKRIYQFSKILDLKKVDKKGYKILFQSRSKNYKKFFDDIILSIGSSKNLPPINNRNERIILCGSVKSKKMKQGSISFADGVKLAMELSIKLKRGRNENSIKK</sequence>
<keyword evidence="2" id="KW-0560">Oxidoreductase</keyword>
<organism evidence="4 5">
    <name type="scientific">candidate division TA06 bacterium 34_109</name>
    <dbReference type="NCBI Taxonomy" id="1635277"/>
    <lineage>
        <taxon>Bacteria</taxon>
        <taxon>Bacteria division TA06</taxon>
    </lineage>
</organism>
<dbReference type="Gene3D" id="3.40.50.720">
    <property type="entry name" value="NAD(P)-binding Rossmann-like Domain"/>
    <property type="match status" value="1"/>
</dbReference>
<dbReference type="GO" id="GO:0016491">
    <property type="term" value="F:oxidoreductase activity"/>
    <property type="evidence" value="ECO:0007669"/>
    <property type="project" value="UniProtKB-KW"/>
</dbReference>
<name>A0A117M6Q3_UNCT6</name>
<evidence type="ECO:0000259" key="3">
    <source>
        <dbReference type="Pfam" id="PF07992"/>
    </source>
</evidence>
<gene>
    <name evidence="4" type="ORF">XE03_0740</name>
</gene>
<evidence type="ECO:0000313" key="4">
    <source>
        <dbReference type="EMBL" id="KUK87342.1"/>
    </source>
</evidence>
<feature type="domain" description="FAD/NAD(P)-binding" evidence="3">
    <location>
        <begin position="4"/>
        <end position="164"/>
    </location>
</feature>
<keyword evidence="1" id="KW-0285">Flavoprotein</keyword>